<feature type="region of interest" description="Disordered" evidence="1">
    <location>
        <begin position="25"/>
        <end position="116"/>
    </location>
</feature>
<comment type="caution">
    <text evidence="2">The sequence shown here is derived from an EMBL/GenBank/DDBJ whole genome shotgun (WGS) entry which is preliminary data.</text>
</comment>
<dbReference type="AlphaFoldDB" id="A0A328HGJ0"/>
<accession>A0A328HGJ0</accession>
<protein>
    <submittedName>
        <fullName evidence="2">Uncharacterized protein</fullName>
    </submittedName>
</protein>
<evidence type="ECO:0000313" key="2">
    <source>
        <dbReference type="EMBL" id="RAM37251.1"/>
    </source>
</evidence>
<dbReference type="OrthoDB" id="4930965at2"/>
<dbReference type="EMBL" id="QLNP01000074">
    <property type="protein sequence ID" value="RAM37251.1"/>
    <property type="molecule type" value="Genomic_DNA"/>
</dbReference>
<evidence type="ECO:0000256" key="1">
    <source>
        <dbReference type="SAM" id="MobiDB-lite"/>
    </source>
</evidence>
<organism evidence="2 3">
    <name type="scientific">Arthrobacter globiformis</name>
    <dbReference type="NCBI Taxonomy" id="1665"/>
    <lineage>
        <taxon>Bacteria</taxon>
        <taxon>Bacillati</taxon>
        <taxon>Actinomycetota</taxon>
        <taxon>Actinomycetes</taxon>
        <taxon>Micrococcales</taxon>
        <taxon>Micrococcaceae</taxon>
        <taxon>Arthrobacter</taxon>
    </lineage>
</organism>
<evidence type="ECO:0000313" key="3">
    <source>
        <dbReference type="Proteomes" id="UP000249166"/>
    </source>
</evidence>
<gene>
    <name evidence="2" type="ORF">DBZ45_10520</name>
</gene>
<dbReference type="Proteomes" id="UP000249166">
    <property type="component" value="Unassembled WGS sequence"/>
</dbReference>
<reference evidence="2 3" key="1">
    <citation type="submission" date="2018-04" db="EMBL/GenBank/DDBJ databases">
        <title>Bacteria isolated from cave deposits of Manipur.</title>
        <authorList>
            <person name="Sahoo D."/>
            <person name="Sarangthem I."/>
            <person name="Nandeibam J."/>
        </authorList>
    </citation>
    <scope>NUCLEOTIDE SEQUENCE [LARGE SCALE GENOMIC DNA]</scope>
    <source>
        <strain evidence="3">mrc11</strain>
    </source>
</reference>
<sequence>MSGRQSLAGAFAPVAPARGAALQGLLAPKRGRGAPTPELKPAESVEAPARELIQVPPTPAPEPADMQVPTEQPQADKRLTEQGLAEETPLEAAEEQPEHTPTSIQAPKAAVRQKPGSKKVATATKASELVPGALRNVGVYLPPALLAQVKDAIYQERTTYAELLIDAFEAVDDKQIAKEFTTETKLTRSGIPRRAPRKRGEAGIQIQLRLDGLQVAWLDEKVAEFDAPSRSALVSAAFKLYIQATQTSSE</sequence>
<name>A0A328HGJ0_ARTGO</name>
<proteinExistence type="predicted"/>